<gene>
    <name evidence="2" type="ORF">MGYG_01850</name>
</gene>
<accession>E5R3Y9</accession>
<keyword evidence="3" id="KW-1185">Reference proteome</keyword>
<dbReference type="Proteomes" id="UP000002669">
    <property type="component" value="Unassembled WGS sequence"/>
</dbReference>
<evidence type="ECO:0000313" key="3">
    <source>
        <dbReference type="Proteomes" id="UP000002669"/>
    </source>
</evidence>
<dbReference type="VEuPathDB" id="FungiDB:MGYG_01850"/>
<evidence type="ECO:0000256" key="1">
    <source>
        <dbReference type="SAM" id="MobiDB-lite"/>
    </source>
</evidence>
<dbReference type="HOGENOM" id="CLU_1026632_0_0_1"/>
<name>E5R3Y9_ARTGP</name>
<proteinExistence type="predicted"/>
<organism evidence="3">
    <name type="scientific">Arthroderma gypseum (strain ATCC MYA-4604 / CBS 118893)</name>
    <name type="common">Microsporum gypseum</name>
    <dbReference type="NCBI Taxonomy" id="535722"/>
    <lineage>
        <taxon>Eukaryota</taxon>
        <taxon>Fungi</taxon>
        <taxon>Dikarya</taxon>
        <taxon>Ascomycota</taxon>
        <taxon>Pezizomycotina</taxon>
        <taxon>Eurotiomycetes</taxon>
        <taxon>Eurotiomycetidae</taxon>
        <taxon>Onygenales</taxon>
        <taxon>Arthrodermataceae</taxon>
        <taxon>Nannizzia</taxon>
    </lineage>
</organism>
<feature type="region of interest" description="Disordered" evidence="1">
    <location>
        <begin position="249"/>
        <end position="271"/>
    </location>
</feature>
<evidence type="ECO:0000313" key="2">
    <source>
        <dbReference type="EMBL" id="EFQ98835.1"/>
    </source>
</evidence>
<dbReference type="AlphaFoldDB" id="E5R3Y9"/>
<dbReference type="EMBL" id="DS989822">
    <property type="protein sequence ID" value="EFQ98835.1"/>
    <property type="molecule type" value="Genomic_DNA"/>
</dbReference>
<dbReference type="GeneID" id="10033122"/>
<reference evidence="3" key="1">
    <citation type="journal article" date="2012" name="MBio">
        <title>Comparative genome analysis of Trichophyton rubrum and related dermatophytes reveals candidate genes involved in infection.</title>
        <authorList>
            <person name="Martinez D.A."/>
            <person name="Oliver B.G."/>
            <person name="Graeser Y."/>
            <person name="Goldberg J.M."/>
            <person name="Li W."/>
            <person name="Martinez-Rossi N.M."/>
            <person name="Monod M."/>
            <person name="Shelest E."/>
            <person name="Barton R.C."/>
            <person name="Birch E."/>
            <person name="Brakhage A.A."/>
            <person name="Chen Z."/>
            <person name="Gurr S.J."/>
            <person name="Heiman D."/>
            <person name="Heitman J."/>
            <person name="Kosti I."/>
            <person name="Rossi A."/>
            <person name="Saif S."/>
            <person name="Samalova M."/>
            <person name="Saunders C.W."/>
            <person name="Shea T."/>
            <person name="Summerbell R.C."/>
            <person name="Xu J."/>
            <person name="Young S."/>
            <person name="Zeng Q."/>
            <person name="Birren B.W."/>
            <person name="Cuomo C.A."/>
            <person name="White T.C."/>
        </authorList>
    </citation>
    <scope>NUCLEOTIDE SEQUENCE [LARGE SCALE GENOMIC DNA]</scope>
    <source>
        <strain evidence="3">ATCC MYA-4604 / CBS 118893</strain>
    </source>
</reference>
<sequence>MSVMNKREREEGKEEKGGRGAGEGRVDKGIFWKANMALEQRRLPTAPTKHRGRANEPCADAYWPQPLEVCLIETASSRPSCLSCWSNCSALGKHSWRRISSRHIFTLLTAGWLAVCVWKEQAGATAEQEGKVSVREKRSCKGDFLGCSETRIGRISLCKNMFLHRHPLSIRAASHSSRRPANNITKDHRPPRVPRLKCGFAFSYRGVPVLEAIFVSYVEDKRLFWLSLAVSLALGASSWRWRFGTRGQRPETEKIMNQAGEQGPQPRNRAP</sequence>
<protein>
    <submittedName>
        <fullName evidence="2">Uncharacterized protein</fullName>
    </submittedName>
</protein>
<feature type="region of interest" description="Disordered" evidence="1">
    <location>
        <begin position="1"/>
        <end position="26"/>
    </location>
</feature>
<dbReference type="InParanoid" id="E5R3Y9"/>
<dbReference type="RefSeq" id="XP_003177787.1">
    <property type="nucleotide sequence ID" value="XM_003177739.1"/>
</dbReference>